<evidence type="ECO:0000256" key="1">
    <source>
        <dbReference type="SAM" id="MobiDB-lite"/>
    </source>
</evidence>
<sequence>MTVRADGDTDTGSGHGTPHHGQGPEDCSPSEFKKKVEELGLKGTYAYVPTKPANAEASPATKAKRTYRAAQKAKNIGQYVVEVPEDEDAKNSVYAVAKAIRDDKDDTANIRSIVLSVVSSPTMLELVKLLSASEADALSVIALIERGDLHKATALHAALPTLLGDIAGSVDVNPQLVSVLDCLVKYSAEIKGGSARGLLEAAVAATSSPEILRFIEVRQRGGLRARFLGWALGGLH</sequence>
<feature type="region of interest" description="Disordered" evidence="1">
    <location>
        <begin position="1"/>
        <end position="31"/>
    </location>
</feature>
<dbReference type="AlphaFoldDB" id="A0AAE7NN40"/>
<dbReference type="EMBL" id="CP030050">
    <property type="protein sequence ID" value="QOZ67291.1"/>
    <property type="molecule type" value="Genomic_DNA"/>
</dbReference>
<accession>A0AAE7NN40</accession>
<name>A0AAE7NN40_9BRAD</name>
<dbReference type="RefSeq" id="WP_092214379.1">
    <property type="nucleotide sequence ID" value="NZ_CP030050.1"/>
</dbReference>
<dbReference type="Proteomes" id="UP000594015">
    <property type="component" value="Chromosome"/>
</dbReference>
<gene>
    <name evidence="2" type="ORF">WN72_13945</name>
</gene>
<evidence type="ECO:0000313" key="2">
    <source>
        <dbReference type="EMBL" id="QOZ67291.1"/>
    </source>
</evidence>
<proteinExistence type="predicted"/>
<reference evidence="2 3" key="1">
    <citation type="submission" date="2018-06" db="EMBL/GenBank/DDBJ databases">
        <title>Comparative genomics of Bradyrhizobium nodulating Arachidis hypogaea.</title>
        <authorList>
            <person name="Li Y."/>
        </authorList>
    </citation>
    <scope>NUCLEOTIDE SEQUENCE [LARGE SCALE GENOMIC DNA]</scope>
    <source>
        <strain evidence="2 3">CCBAU 051107</strain>
    </source>
</reference>
<evidence type="ECO:0000313" key="3">
    <source>
        <dbReference type="Proteomes" id="UP000594015"/>
    </source>
</evidence>
<protein>
    <submittedName>
        <fullName evidence="2">Uncharacterized protein</fullName>
    </submittedName>
</protein>
<dbReference type="KEGG" id="barh:WN72_13945"/>
<organism evidence="2 3">
    <name type="scientific">Bradyrhizobium arachidis</name>
    <dbReference type="NCBI Taxonomy" id="858423"/>
    <lineage>
        <taxon>Bacteria</taxon>
        <taxon>Pseudomonadati</taxon>
        <taxon>Pseudomonadota</taxon>
        <taxon>Alphaproteobacteria</taxon>
        <taxon>Hyphomicrobiales</taxon>
        <taxon>Nitrobacteraceae</taxon>
        <taxon>Bradyrhizobium</taxon>
    </lineage>
</organism>